<dbReference type="SUPFAM" id="SSF48208">
    <property type="entry name" value="Six-hairpin glycosidases"/>
    <property type="match status" value="1"/>
</dbReference>
<evidence type="ECO:0000313" key="1">
    <source>
        <dbReference type="EMBL" id="GAI77327.1"/>
    </source>
</evidence>
<accession>X1R9A9</accession>
<reference evidence="1" key="1">
    <citation type="journal article" date="2014" name="Front. Microbiol.">
        <title>High frequency of phylogenetically diverse reductive dehalogenase-homologous genes in deep subseafloor sedimentary metagenomes.</title>
        <authorList>
            <person name="Kawai M."/>
            <person name="Futagami T."/>
            <person name="Toyoda A."/>
            <person name="Takaki Y."/>
            <person name="Nishi S."/>
            <person name="Hori S."/>
            <person name="Arai W."/>
            <person name="Tsubouchi T."/>
            <person name="Morono Y."/>
            <person name="Uchiyama I."/>
            <person name="Ito T."/>
            <person name="Fujiyama A."/>
            <person name="Inagaki F."/>
            <person name="Takami H."/>
        </authorList>
    </citation>
    <scope>NUCLEOTIDE SEQUENCE</scope>
    <source>
        <strain evidence="1">Expedition CK06-06</strain>
    </source>
</reference>
<name>X1R9A9_9ZZZZ</name>
<gene>
    <name evidence="1" type="ORF">S12H4_13741</name>
</gene>
<dbReference type="InterPro" id="IPR008928">
    <property type="entry name" value="6-hairpin_glycosidase_sf"/>
</dbReference>
<proteinExistence type="predicted"/>
<organism evidence="1">
    <name type="scientific">marine sediment metagenome</name>
    <dbReference type="NCBI Taxonomy" id="412755"/>
    <lineage>
        <taxon>unclassified sequences</taxon>
        <taxon>metagenomes</taxon>
        <taxon>ecological metagenomes</taxon>
    </lineage>
</organism>
<dbReference type="AlphaFoldDB" id="X1R9A9"/>
<comment type="caution">
    <text evidence="1">The sequence shown here is derived from an EMBL/GenBank/DDBJ whole genome shotgun (WGS) entry which is preliminary data.</text>
</comment>
<dbReference type="GO" id="GO:0005975">
    <property type="term" value="P:carbohydrate metabolic process"/>
    <property type="evidence" value="ECO:0007669"/>
    <property type="project" value="InterPro"/>
</dbReference>
<sequence>YFSLYQKTNEIEYLEKGESLIRWLLDNPSPGCNKLCWGYNFMWQNTIFLQDEFEPNAVVSIFVGEALIHAYRVTQKEEYLNAACSVADFIVEDLPVLYDSKDELAIAYVLRKVDAIVLNNQVLAGAFLSKVWKHTGVGKLLGLCLGKKHFSLLRLFALAWQRIHGQKALTILILVW</sequence>
<feature type="non-terminal residue" evidence="1">
    <location>
        <position position="1"/>
    </location>
</feature>
<dbReference type="Gene3D" id="1.50.10.20">
    <property type="match status" value="1"/>
</dbReference>
<protein>
    <submittedName>
        <fullName evidence="1">Uncharacterized protein</fullName>
    </submittedName>
</protein>
<dbReference type="EMBL" id="BARW01006540">
    <property type="protein sequence ID" value="GAI77327.1"/>
    <property type="molecule type" value="Genomic_DNA"/>
</dbReference>